<dbReference type="Proteomes" id="UP000006727">
    <property type="component" value="Chromosome 14"/>
</dbReference>
<evidence type="ECO:0000256" key="7">
    <source>
        <dbReference type="ARBA" id="ARBA00023015"/>
    </source>
</evidence>
<dbReference type="GeneID" id="112291078"/>
<evidence type="ECO:0000256" key="4">
    <source>
        <dbReference type="ARBA" id="ARBA00022499"/>
    </source>
</evidence>
<dbReference type="OrthoDB" id="298344at2759"/>
<dbReference type="GO" id="GO:0005634">
    <property type="term" value="C:nucleus"/>
    <property type="evidence" value="ECO:0000318"/>
    <property type="project" value="GO_Central"/>
</dbReference>
<dbReference type="RefSeq" id="XP_073394583.1">
    <property type="nucleotide sequence ID" value="XM_073538482.1"/>
</dbReference>
<feature type="compositionally biased region" description="Acidic residues" evidence="10">
    <location>
        <begin position="391"/>
        <end position="405"/>
    </location>
</feature>
<dbReference type="EMBL" id="ABEU02000014">
    <property type="protein sequence ID" value="PNR41082.1"/>
    <property type="molecule type" value="Genomic_DNA"/>
</dbReference>
<keyword evidence="4" id="KW-1017">Isopeptide bond</keyword>
<reference evidence="12 14" key="2">
    <citation type="journal article" date="2018" name="Plant J.">
        <title>The Physcomitrella patens chromosome-scale assembly reveals moss genome structure and evolution.</title>
        <authorList>
            <person name="Lang D."/>
            <person name="Ullrich K.K."/>
            <person name="Murat F."/>
            <person name="Fuchs J."/>
            <person name="Jenkins J."/>
            <person name="Haas F.B."/>
            <person name="Piednoel M."/>
            <person name="Gundlach H."/>
            <person name="Van Bel M."/>
            <person name="Meyberg R."/>
            <person name="Vives C."/>
            <person name="Morata J."/>
            <person name="Symeonidi A."/>
            <person name="Hiss M."/>
            <person name="Muchero W."/>
            <person name="Kamisugi Y."/>
            <person name="Saleh O."/>
            <person name="Blanc G."/>
            <person name="Decker E.L."/>
            <person name="van Gessel N."/>
            <person name="Grimwood J."/>
            <person name="Hayes R.D."/>
            <person name="Graham S.W."/>
            <person name="Gunter L.E."/>
            <person name="McDaniel S.F."/>
            <person name="Hoernstein S.N.W."/>
            <person name="Larsson A."/>
            <person name="Li F.W."/>
            <person name="Perroud P.F."/>
            <person name="Phillips J."/>
            <person name="Ranjan P."/>
            <person name="Rokshar D.S."/>
            <person name="Rothfels C.J."/>
            <person name="Schneider L."/>
            <person name="Shu S."/>
            <person name="Stevenson D.W."/>
            <person name="Thummler F."/>
            <person name="Tillich M."/>
            <person name="Villarreal Aguilar J.C."/>
            <person name="Widiez T."/>
            <person name="Wong G.K."/>
            <person name="Wymore A."/>
            <person name="Zhang Y."/>
            <person name="Zimmer A.D."/>
            <person name="Quatrano R.S."/>
            <person name="Mayer K.F.X."/>
            <person name="Goodstein D."/>
            <person name="Casacuberta J.M."/>
            <person name="Vandepoele K."/>
            <person name="Reski R."/>
            <person name="Cuming A.C."/>
            <person name="Tuskan G.A."/>
            <person name="Maumus F."/>
            <person name="Salse J."/>
            <person name="Schmutz J."/>
            <person name="Rensing S.A."/>
        </authorList>
    </citation>
    <scope>NUCLEOTIDE SEQUENCE [LARGE SCALE GENOMIC DNA]</scope>
    <source>
        <strain evidence="13 14">cv. Gransden 2004</strain>
    </source>
</reference>
<feature type="region of interest" description="Disordered" evidence="10">
    <location>
        <begin position="441"/>
        <end position="461"/>
    </location>
</feature>
<dbReference type="InterPro" id="IPR018866">
    <property type="entry name" value="Znf-4CXXC_R1"/>
</dbReference>
<evidence type="ECO:0000256" key="2">
    <source>
        <dbReference type="ARBA" id="ARBA00004496"/>
    </source>
</evidence>
<dbReference type="EnsemblPlants" id="Pp3c14_13780V3.1">
    <property type="protein sequence ID" value="Pp3c14_13780V3.1"/>
    <property type="gene ID" value="Pp3c14_13780"/>
</dbReference>
<dbReference type="Gramene" id="Pp3c14_13780V3.1">
    <property type="protein sequence ID" value="Pp3c14_13780V3.1"/>
    <property type="gene ID" value="Pp3c14_13780"/>
</dbReference>
<keyword evidence="5" id="KW-0597">Phosphoprotein</keyword>
<dbReference type="PANTHER" id="PTHR31169:SF34">
    <property type="entry name" value="ZINC-FINGER DOMAIN-CONTAINING PROTEIN"/>
    <property type="match status" value="1"/>
</dbReference>
<keyword evidence="3" id="KW-0963">Cytoplasm</keyword>
<evidence type="ECO:0000256" key="10">
    <source>
        <dbReference type="SAM" id="MobiDB-lite"/>
    </source>
</evidence>
<dbReference type="RefSeq" id="XP_024393821.1">
    <property type="nucleotide sequence ID" value="XM_024538053.2"/>
</dbReference>
<proteinExistence type="predicted"/>
<feature type="region of interest" description="Disordered" evidence="10">
    <location>
        <begin position="599"/>
        <end position="629"/>
    </location>
</feature>
<dbReference type="PaxDb" id="3218-PP1S36_60V6.1"/>
<protein>
    <recommendedName>
        <fullName evidence="11">Zinc-finger domain-containing protein</fullName>
    </recommendedName>
</protein>
<sequence>MELNKESLGTLGLSLAQTKLTTVYRVAKQPPDVEKKVGHNLDGLFRLANFGLIKQEPVEYNVLANGSQEIDRRNRKYGLHSLSCRDDNMLLVSPGEEQAGSKSFPYVQLLTQQLGGKDLVISTEPGSPACLSLKRVKLELHSPGSCVTNVWEASQTSSDVELLSQASMNLITSDSDPDNVEQYNGASPVEAPQCPEQAPVALGPPLKPHPFMISSVMIQDYAIVDNTKRPATVIENPLPSQRILTSVKTKVVEVNKKLVTALDVFRGGLLSASSFTPPNGGELQAQIPSDSVPNKLMTALHMLPEKLESRENPPVEITYWENPLPQRGNVAVVRVKSEPLDIPGGIEAGDASVRVGLQNREIVQVNENILNPSGFFSDSVEYEVPRMLPSDSDETLTESDDTDDTEGGRLPTKARNGAHMGSGDVVDMITCISDKWSDGGLEKSQKEIKPRNSNPGRRIQGGRIYDSSFGKTCHWCRQKTVEHHVKCRECTIHFCGPCLMNRNGENIREELAEGVRWLCPKCRNGCGSGCNNCCNCGPCRKADGKAPTGQVVFQARNAGFENVHDYLVHLETGETSVEIAQRKVGRDWTNCGRFKCTDTSGIPESREDASESEAGEEFTLNEETSTQVHQGKLGMRLVKKFVQSQKRKRGAMRGSLPAKRMQHEFSPAYRRQDVDSIPARLEGTGQENSKEKTNEVSFVNVGVDQTFNTKEKPIQNDLTYKRNQNSGMKTNIKREHVDMNSENGTGETYPENLVAGKRRKLEAFGGNQRQDVLYEVMSSRSSLISPFSEVSCKVEPITFSEDNRRISGDCPSIGAGSRRKLANYADIPGGQVRTTFGLGSEPILRMRGASASRGVMNGLSSASTQMVLEQRGMECPSDPQGTIYRTKLKSALAHPFDAKEMATLDESARCRKPIQKLRQMRGRIVDVITEDEGLSYLDHHQDFALKLEEAASPPEKLALLRGFFFWLQHSCMEGAFRPWLGALTEFAPQSGDCIETEGPDCQVTAVVLQLDEAKDASHQVESKNVIHLDDGKGSPRLDEVTEAPRRLKRKYTKKIPRPPEVGRESRKPVMIPSIQTLIPFQAKKNSFQPVKAKMRTQQTSQPVVSYRVVLCLPAPAL</sequence>
<evidence type="ECO:0000259" key="11">
    <source>
        <dbReference type="Pfam" id="PF10497"/>
    </source>
</evidence>
<reference evidence="13" key="3">
    <citation type="submission" date="2020-12" db="UniProtKB">
        <authorList>
            <consortium name="EnsemblPlants"/>
        </authorList>
    </citation>
    <scope>IDENTIFICATION</scope>
</reference>
<feature type="domain" description="Zinc-finger" evidence="11">
    <location>
        <begin position="465"/>
        <end position="567"/>
    </location>
</feature>
<keyword evidence="14" id="KW-1185">Reference proteome</keyword>
<dbReference type="Pfam" id="PF10497">
    <property type="entry name" value="zf-4CXXC_R1"/>
    <property type="match status" value="1"/>
</dbReference>
<evidence type="ECO:0000256" key="5">
    <source>
        <dbReference type="ARBA" id="ARBA00022553"/>
    </source>
</evidence>
<comment type="subcellular location">
    <subcellularLocation>
        <location evidence="2">Cytoplasm</location>
    </subcellularLocation>
    <subcellularLocation>
        <location evidence="1">Nucleus</location>
    </subcellularLocation>
</comment>
<dbReference type="Gramene" id="Pp3c14_13780V3.3">
    <property type="protein sequence ID" value="Pp3c14_13780V3.3"/>
    <property type="gene ID" value="Pp3c14_13780"/>
</dbReference>
<evidence type="ECO:0000313" key="14">
    <source>
        <dbReference type="Proteomes" id="UP000006727"/>
    </source>
</evidence>
<name>A0A2K1JHQ4_PHYPA</name>
<dbReference type="GO" id="GO:0006355">
    <property type="term" value="P:regulation of DNA-templated transcription"/>
    <property type="evidence" value="ECO:0007669"/>
    <property type="project" value="InterPro"/>
</dbReference>
<keyword evidence="6" id="KW-0832">Ubl conjugation</keyword>
<feature type="compositionally biased region" description="Basic and acidic residues" evidence="10">
    <location>
        <begin position="441"/>
        <end position="450"/>
    </location>
</feature>
<accession>A0A2K1JHQ4</accession>
<feature type="compositionally biased region" description="Acidic residues" evidence="10">
    <location>
        <begin position="610"/>
        <end position="620"/>
    </location>
</feature>
<reference evidence="12 14" key="1">
    <citation type="journal article" date="2008" name="Science">
        <title>The Physcomitrella genome reveals evolutionary insights into the conquest of land by plants.</title>
        <authorList>
            <person name="Rensing S."/>
            <person name="Lang D."/>
            <person name="Zimmer A."/>
            <person name="Terry A."/>
            <person name="Salamov A."/>
            <person name="Shapiro H."/>
            <person name="Nishiyama T."/>
            <person name="Perroud P.-F."/>
            <person name="Lindquist E."/>
            <person name="Kamisugi Y."/>
            <person name="Tanahashi T."/>
            <person name="Sakakibara K."/>
            <person name="Fujita T."/>
            <person name="Oishi K."/>
            <person name="Shin-I T."/>
            <person name="Kuroki Y."/>
            <person name="Toyoda A."/>
            <person name="Suzuki Y."/>
            <person name="Hashimoto A."/>
            <person name="Yamaguchi K."/>
            <person name="Sugano A."/>
            <person name="Kohara Y."/>
            <person name="Fujiyama A."/>
            <person name="Anterola A."/>
            <person name="Aoki S."/>
            <person name="Ashton N."/>
            <person name="Barbazuk W.B."/>
            <person name="Barker E."/>
            <person name="Bennetzen J."/>
            <person name="Bezanilla M."/>
            <person name="Blankenship R."/>
            <person name="Cho S.H."/>
            <person name="Dutcher S."/>
            <person name="Estelle M."/>
            <person name="Fawcett J.A."/>
            <person name="Gundlach H."/>
            <person name="Hanada K."/>
            <person name="Heyl A."/>
            <person name="Hicks K.A."/>
            <person name="Hugh J."/>
            <person name="Lohr M."/>
            <person name="Mayer K."/>
            <person name="Melkozernov A."/>
            <person name="Murata T."/>
            <person name="Nelson D."/>
            <person name="Pils B."/>
            <person name="Prigge M."/>
            <person name="Reiss B."/>
            <person name="Renner T."/>
            <person name="Rombauts S."/>
            <person name="Rushton P."/>
            <person name="Sanderfoot A."/>
            <person name="Schween G."/>
            <person name="Shiu S.-H."/>
            <person name="Stueber K."/>
            <person name="Theodoulou F.L."/>
            <person name="Tu H."/>
            <person name="Van de Peer Y."/>
            <person name="Verrier P.J."/>
            <person name="Waters E."/>
            <person name="Wood A."/>
            <person name="Yang L."/>
            <person name="Cove D."/>
            <person name="Cuming A."/>
            <person name="Hasebe M."/>
            <person name="Lucas S."/>
            <person name="Mishler D.B."/>
            <person name="Reski R."/>
            <person name="Grigoriev I."/>
            <person name="Quatrano R.S."/>
            <person name="Boore J.L."/>
        </authorList>
    </citation>
    <scope>NUCLEOTIDE SEQUENCE [LARGE SCALE GENOMIC DNA]</scope>
    <source>
        <strain evidence="13 14">cv. Gransden 2004</strain>
    </source>
</reference>
<dbReference type="PANTHER" id="PTHR31169">
    <property type="entry name" value="OS05G0300700 PROTEIN"/>
    <property type="match status" value="1"/>
</dbReference>
<dbReference type="AlphaFoldDB" id="A0A2K1JHQ4"/>
<dbReference type="InterPro" id="IPR040221">
    <property type="entry name" value="CDCA7/CDA7L"/>
</dbReference>
<evidence type="ECO:0000256" key="9">
    <source>
        <dbReference type="ARBA" id="ARBA00023242"/>
    </source>
</evidence>
<organism evidence="12">
    <name type="scientific">Physcomitrium patens</name>
    <name type="common">Spreading-leaved earth moss</name>
    <name type="synonym">Physcomitrella patens</name>
    <dbReference type="NCBI Taxonomy" id="3218"/>
    <lineage>
        <taxon>Eukaryota</taxon>
        <taxon>Viridiplantae</taxon>
        <taxon>Streptophyta</taxon>
        <taxon>Embryophyta</taxon>
        <taxon>Bryophyta</taxon>
        <taxon>Bryophytina</taxon>
        <taxon>Bryopsida</taxon>
        <taxon>Funariidae</taxon>
        <taxon>Funariales</taxon>
        <taxon>Funariaceae</taxon>
        <taxon>Physcomitrium</taxon>
    </lineage>
</organism>
<evidence type="ECO:0000256" key="6">
    <source>
        <dbReference type="ARBA" id="ARBA00022843"/>
    </source>
</evidence>
<evidence type="ECO:0000256" key="3">
    <source>
        <dbReference type="ARBA" id="ARBA00022490"/>
    </source>
</evidence>
<feature type="region of interest" description="Disordered" evidence="10">
    <location>
        <begin position="388"/>
        <end position="421"/>
    </location>
</feature>
<dbReference type="EnsemblPlants" id="Pp3c14_13780V3.3">
    <property type="protein sequence ID" value="Pp3c14_13780V3.3"/>
    <property type="gene ID" value="Pp3c14_13780"/>
</dbReference>
<keyword evidence="8" id="KW-0804">Transcription</keyword>
<dbReference type="Gramene" id="Pp3c14_13780V3.2">
    <property type="protein sequence ID" value="Pp3c14_13780V3.2"/>
    <property type="gene ID" value="Pp3c14_13780"/>
</dbReference>
<keyword evidence="9" id="KW-0539">Nucleus</keyword>
<evidence type="ECO:0000256" key="8">
    <source>
        <dbReference type="ARBA" id="ARBA00023163"/>
    </source>
</evidence>
<evidence type="ECO:0000313" key="12">
    <source>
        <dbReference type="EMBL" id="PNR41082.1"/>
    </source>
</evidence>
<keyword evidence="7" id="KW-0805">Transcription regulation</keyword>
<dbReference type="EnsemblPlants" id="Pp3c14_13780V3.2">
    <property type="protein sequence ID" value="Pp3c14_13780V3.2"/>
    <property type="gene ID" value="Pp3c14_13780"/>
</dbReference>
<dbReference type="GO" id="GO:0005737">
    <property type="term" value="C:cytoplasm"/>
    <property type="evidence" value="ECO:0007669"/>
    <property type="project" value="UniProtKB-SubCell"/>
</dbReference>
<gene>
    <name evidence="13" type="primary">LOC112291078</name>
    <name evidence="12" type="ORF">PHYPA_018485</name>
</gene>
<evidence type="ECO:0000313" key="13">
    <source>
        <dbReference type="EnsemblPlants" id="Pp3c14_13780V3.1"/>
    </source>
</evidence>
<evidence type="ECO:0000256" key="1">
    <source>
        <dbReference type="ARBA" id="ARBA00004123"/>
    </source>
</evidence>